<dbReference type="Gene3D" id="2.120.10.30">
    <property type="entry name" value="TolB, C-terminal domain"/>
    <property type="match status" value="1"/>
</dbReference>
<dbReference type="STRING" id="249408.BOO71_0012475"/>
<dbReference type="AlphaFoldDB" id="A0A1U7NTF8"/>
<dbReference type="InterPro" id="IPR017853">
    <property type="entry name" value="GH"/>
</dbReference>
<dbReference type="SUPFAM" id="SSF51445">
    <property type="entry name" value="(Trans)glycosidases"/>
    <property type="match status" value="1"/>
</dbReference>
<dbReference type="OrthoDB" id="5240929at2"/>
<dbReference type="Gene3D" id="3.20.20.70">
    <property type="entry name" value="Aldolase class I"/>
    <property type="match status" value="1"/>
</dbReference>
<gene>
    <name evidence="1" type="ORF">BOO71_0012475</name>
</gene>
<dbReference type="EMBL" id="MSTI01000151">
    <property type="protein sequence ID" value="OLV16209.1"/>
    <property type="molecule type" value="Genomic_DNA"/>
</dbReference>
<dbReference type="InterPro" id="IPR013785">
    <property type="entry name" value="Aldolase_TIM"/>
</dbReference>
<dbReference type="PANTHER" id="PTHR35882:SF2">
    <property type="entry name" value="PELA"/>
    <property type="match status" value="1"/>
</dbReference>
<organism evidence="1 2">
    <name type="scientific">Deinococcus marmoris</name>
    <dbReference type="NCBI Taxonomy" id="249408"/>
    <lineage>
        <taxon>Bacteria</taxon>
        <taxon>Thermotogati</taxon>
        <taxon>Deinococcota</taxon>
        <taxon>Deinococci</taxon>
        <taxon>Deinococcales</taxon>
        <taxon>Deinococcaceae</taxon>
        <taxon>Deinococcus</taxon>
    </lineage>
</organism>
<sequence>MSAQAVSKAPSRLRYGDGTSKVASFATYYRVPDNTTLTALGQKDFNIVQPDITADQLSAIQNISYGAVYLAIGELGNNNTYYENGVARTGQTIYDAHKNDSPKWFLGVNGNFGAYILNLTNPAVRAFVAQQADALLDRGFDGLFLDTADDAEFFSNADIAGSTSQVYVEGAVSLDAGRPDYPTMRRAYIDTIKALRGVAGNALLVQNGGFDLLLDRQNAGDGTQGYIDALMHEVAITKSNKPLPVGGVAADDAVWPFQPQNYETWEKFYERNQAANPKQTDADRAFRANRDAVALEYFKYGDGVVFQQDFGHPENYAVQCASYNFARDLRATQHKDGWIAAYSDAAFNRVYDYADSTPQIRAIPGCETYDKVTAPDFTTTFSPPSLNTGVGRSATATLNLAAVSGYSGKVNLSLGNLPAGITATLSQTRVTPGPQTQVTLTLNVAASAAASTYIIPVRAQSQGESMRYDLRLKTWKTTGDSVFVAQAGLGKVLAFDSSASLTSNTAPARSLPTASVQQAWNVALDSAGNQYVVDNVAAGKVTRFPSFSLNSGAGVSQIRNLSYPTGLAVDAQSHLWVVQSGSTPGGAAVTTPHVGRYDNGSTTESLGFNVDRALGLGFPQMLALDGNTLWLNTNFGLILKYNVTGTPVLSGVYTFPGTLDDLGGGTLTVQNGTLWISGKNAGVSSVMAVNIAALPAANGPYSVNGDAAVTRTITAGLYDPAGLAFDSAGNLWVVNKTGAAGVAGTNPNDPGSLIRFSAASLATSTPAPSLNIGLGSRYPVGLAVGKP</sequence>
<evidence type="ECO:0008006" key="3">
    <source>
        <dbReference type="Google" id="ProtNLM"/>
    </source>
</evidence>
<evidence type="ECO:0000313" key="2">
    <source>
        <dbReference type="Proteomes" id="UP000186607"/>
    </source>
</evidence>
<comment type="caution">
    <text evidence="1">The sequence shown here is derived from an EMBL/GenBank/DDBJ whole genome shotgun (WGS) entry which is preliminary data.</text>
</comment>
<dbReference type="PANTHER" id="PTHR35882">
    <property type="entry name" value="PELA"/>
    <property type="match status" value="1"/>
</dbReference>
<dbReference type="SUPFAM" id="SSF101898">
    <property type="entry name" value="NHL repeat"/>
    <property type="match status" value="1"/>
</dbReference>
<evidence type="ECO:0000313" key="1">
    <source>
        <dbReference type="EMBL" id="OLV16209.1"/>
    </source>
</evidence>
<proteinExistence type="predicted"/>
<protein>
    <recommendedName>
        <fullName evidence="3">Glycoside-hydrolase family GH114 TIM-barrel domain-containing protein</fullName>
    </recommendedName>
</protein>
<keyword evidence="2" id="KW-1185">Reference proteome</keyword>
<accession>A0A1U7NTF8</accession>
<dbReference type="InterPro" id="IPR011042">
    <property type="entry name" value="6-blade_b-propeller_TolB-like"/>
</dbReference>
<name>A0A1U7NTF8_9DEIO</name>
<reference evidence="1 2" key="1">
    <citation type="submission" date="2017-01" db="EMBL/GenBank/DDBJ databases">
        <title>Genome Analysis of Deinococcus marmoris KOPRI26562.</title>
        <authorList>
            <person name="Kim J.H."/>
            <person name="Oh H.-M."/>
        </authorList>
    </citation>
    <scope>NUCLEOTIDE SEQUENCE [LARGE SCALE GENOMIC DNA]</scope>
    <source>
        <strain evidence="1 2">KOPRI26562</strain>
    </source>
</reference>
<dbReference type="Proteomes" id="UP000186607">
    <property type="component" value="Unassembled WGS sequence"/>
</dbReference>